<feature type="transmembrane region" description="Helical" evidence="1">
    <location>
        <begin position="32"/>
        <end position="50"/>
    </location>
</feature>
<dbReference type="Proteomes" id="UP000483078">
    <property type="component" value="Unassembled WGS sequence"/>
</dbReference>
<evidence type="ECO:0000313" key="3">
    <source>
        <dbReference type="Proteomes" id="UP000483078"/>
    </source>
</evidence>
<dbReference type="AlphaFoldDB" id="A0A7C9LRC3"/>
<keyword evidence="1" id="KW-1133">Transmembrane helix</keyword>
<evidence type="ECO:0000313" key="2">
    <source>
        <dbReference type="EMBL" id="MTJ04136.1"/>
    </source>
</evidence>
<reference evidence="2 3" key="1">
    <citation type="submission" date="2019-06" db="EMBL/GenBank/DDBJ databases">
        <title>Enrichment of Autotrophic Halophilic Microorganisms from Red Sea Brine Pool Using Microbial Electrosynthesis System.</title>
        <authorList>
            <person name="Alqahtani M.F."/>
            <person name="Bajracharya S."/>
            <person name="Katuri K.P."/>
            <person name="Ali M."/>
            <person name="Saikaly P.E."/>
        </authorList>
    </citation>
    <scope>NUCLEOTIDE SEQUENCE [LARGE SCALE GENOMIC DNA]</scope>
    <source>
        <strain evidence="2">MES6</strain>
    </source>
</reference>
<name>A0A7C9LRC3_9RHOB</name>
<evidence type="ECO:0000256" key="1">
    <source>
        <dbReference type="SAM" id="Phobius"/>
    </source>
</evidence>
<keyword evidence="1" id="KW-0472">Membrane</keyword>
<dbReference type="EMBL" id="VENJ01000006">
    <property type="protein sequence ID" value="MTJ04136.1"/>
    <property type="molecule type" value="Genomic_DNA"/>
</dbReference>
<evidence type="ECO:0008006" key="4">
    <source>
        <dbReference type="Google" id="ProtNLM"/>
    </source>
</evidence>
<keyword evidence="1" id="KW-0812">Transmembrane</keyword>
<organism evidence="2 3">
    <name type="scientific">Sediminimonas qiaohouensis</name>
    <dbReference type="NCBI Taxonomy" id="552061"/>
    <lineage>
        <taxon>Bacteria</taxon>
        <taxon>Pseudomonadati</taxon>
        <taxon>Pseudomonadota</taxon>
        <taxon>Alphaproteobacteria</taxon>
        <taxon>Rhodobacterales</taxon>
        <taxon>Roseobacteraceae</taxon>
        <taxon>Sediminimonas</taxon>
    </lineage>
</organism>
<gene>
    <name evidence="2" type="ORF">FH759_05495</name>
</gene>
<feature type="transmembrane region" description="Helical" evidence="1">
    <location>
        <begin position="56"/>
        <end position="76"/>
    </location>
</feature>
<proteinExistence type="predicted"/>
<comment type="caution">
    <text evidence="2">The sequence shown here is derived from an EMBL/GenBank/DDBJ whole genome shotgun (WGS) entry which is preliminary data.</text>
</comment>
<sequence>MTRPPRKPGLWARLRRGYKRTQVWARRRIPPGLRLLVGLLLMVGGALGFLPVIGFWMFPLGVAIAALDIVPIWRWIRAWLARHR</sequence>
<dbReference type="RefSeq" id="WP_273248725.1">
    <property type="nucleotide sequence ID" value="NZ_VENJ01000006.1"/>
</dbReference>
<protein>
    <recommendedName>
        <fullName evidence="4">Transmembrane protein (PGPGW)</fullName>
    </recommendedName>
</protein>
<accession>A0A7C9LRC3</accession>